<organism evidence="1 2">
    <name type="scientific">Corynebacterium stationis</name>
    <dbReference type="NCBI Taxonomy" id="1705"/>
    <lineage>
        <taxon>Bacteria</taxon>
        <taxon>Bacillati</taxon>
        <taxon>Actinomycetota</taxon>
        <taxon>Actinomycetes</taxon>
        <taxon>Mycobacteriales</taxon>
        <taxon>Corynebacteriaceae</taxon>
        <taxon>Corynebacterium</taxon>
    </lineage>
</organism>
<name>A0AB36CM12_9CORY</name>
<dbReference type="AlphaFoldDB" id="A0AB36CM12"/>
<sequence>MAVNVQNAFVGTPPIDGGVFFRAPVGTALPEGATEVLDEKFEDHGAVGADGFNVSPERSSNDINMFGGDVFTSVQESFSVNFTITLLEDDREAVSKTVFGDTNVEVTPATESEGKKTRILYTSEPLPISSFVLKAVSGAKSKTYVIERGQVTTVAEVTTVHNNVTQYQVTGRAFKGTNADAKYAQVIELKDDGTPAGAASGE</sequence>
<dbReference type="RefSeq" id="WP_168969836.1">
    <property type="nucleotide sequence ID" value="NZ_JABAFZ010000006.1"/>
</dbReference>
<evidence type="ECO:0000313" key="2">
    <source>
        <dbReference type="Proteomes" id="UP000544551"/>
    </source>
</evidence>
<proteinExistence type="predicted"/>
<reference evidence="1 2" key="1">
    <citation type="submission" date="2020-04" db="EMBL/GenBank/DDBJ databases">
        <authorList>
            <person name="Hitch T.C.A."/>
            <person name="Wylensek D."/>
            <person name="Clavel T."/>
        </authorList>
    </citation>
    <scope>NUCLEOTIDE SEQUENCE [LARGE SCALE GENOMIC DNA]</scope>
    <source>
        <strain evidence="1 2">BL-383-APC-3D</strain>
    </source>
</reference>
<protein>
    <recommendedName>
        <fullName evidence="3">Phage tail protein</fullName>
    </recommendedName>
</protein>
<dbReference type="EMBL" id="JABAFZ010000006">
    <property type="protein sequence ID" value="NME89556.1"/>
    <property type="molecule type" value="Genomic_DNA"/>
</dbReference>
<evidence type="ECO:0008006" key="3">
    <source>
        <dbReference type="Google" id="ProtNLM"/>
    </source>
</evidence>
<evidence type="ECO:0000313" key="1">
    <source>
        <dbReference type="EMBL" id="NME89556.1"/>
    </source>
</evidence>
<gene>
    <name evidence="1" type="ORF">HF853_07730</name>
</gene>
<dbReference type="Proteomes" id="UP000544551">
    <property type="component" value="Unassembled WGS sequence"/>
</dbReference>
<comment type="caution">
    <text evidence="1">The sequence shown here is derived from an EMBL/GenBank/DDBJ whole genome shotgun (WGS) entry which is preliminary data.</text>
</comment>
<accession>A0AB36CM12</accession>